<feature type="compositionally biased region" description="Polar residues" evidence="10">
    <location>
        <begin position="294"/>
        <end position="319"/>
    </location>
</feature>
<dbReference type="InterPro" id="IPR016055">
    <property type="entry name" value="A-D-PHexomutase_a/b/a-I/II/III"/>
</dbReference>
<dbReference type="SUPFAM" id="SSF55957">
    <property type="entry name" value="Phosphoglucomutase, C-terminal domain"/>
    <property type="match status" value="1"/>
</dbReference>
<dbReference type="Gene3D" id="3.40.120.10">
    <property type="entry name" value="Alpha-D-Glucose-1,6-Bisphosphate, subunit A, domain 3"/>
    <property type="match status" value="3"/>
</dbReference>
<gene>
    <name evidence="16" type="ORF">IB286_00310</name>
</gene>
<dbReference type="InterPro" id="IPR005846">
    <property type="entry name" value="A-D-PHexomutase_a/b/a-III"/>
</dbReference>
<dbReference type="CDD" id="cd03089">
    <property type="entry name" value="PMM_PGM"/>
    <property type="match status" value="1"/>
</dbReference>
<feature type="domain" description="Alpha-D-phosphohexomutase alpha/beta/alpha" evidence="14">
    <location>
        <begin position="497"/>
        <end position="594"/>
    </location>
</feature>
<evidence type="ECO:0000256" key="3">
    <source>
        <dbReference type="ARBA" id="ARBA00004699"/>
    </source>
</evidence>
<dbReference type="Pfam" id="PF02880">
    <property type="entry name" value="PGM_PMM_III"/>
    <property type="match status" value="1"/>
</dbReference>
<dbReference type="EMBL" id="JACXLD010000001">
    <property type="protein sequence ID" value="MBD2857427.1"/>
    <property type="molecule type" value="Genomic_DNA"/>
</dbReference>
<dbReference type="EC" id="5.4.2.8" evidence="5"/>
<dbReference type="GO" id="GO:0005975">
    <property type="term" value="P:carbohydrate metabolic process"/>
    <property type="evidence" value="ECO:0007669"/>
    <property type="project" value="InterPro"/>
</dbReference>
<dbReference type="GO" id="GO:0004615">
    <property type="term" value="F:phosphomannomutase activity"/>
    <property type="evidence" value="ECO:0007669"/>
    <property type="project" value="UniProtKB-EC"/>
</dbReference>
<evidence type="ECO:0000256" key="4">
    <source>
        <dbReference type="ARBA" id="ARBA00010231"/>
    </source>
</evidence>
<evidence type="ECO:0000256" key="6">
    <source>
        <dbReference type="ARBA" id="ARBA00022553"/>
    </source>
</evidence>
<evidence type="ECO:0000259" key="14">
    <source>
        <dbReference type="Pfam" id="PF02879"/>
    </source>
</evidence>
<evidence type="ECO:0000256" key="10">
    <source>
        <dbReference type="SAM" id="MobiDB-lite"/>
    </source>
</evidence>
<evidence type="ECO:0000259" key="12">
    <source>
        <dbReference type="Pfam" id="PF00408"/>
    </source>
</evidence>
<comment type="cofactor">
    <cofactor evidence="2">
        <name>Mg(2+)</name>
        <dbReference type="ChEBI" id="CHEBI:18420"/>
    </cofactor>
</comment>
<dbReference type="InterPro" id="IPR005843">
    <property type="entry name" value="A-D-PHexomutase_C"/>
</dbReference>
<dbReference type="InterPro" id="IPR005841">
    <property type="entry name" value="Alpha-D-phosphohexomutase_SF"/>
</dbReference>
<keyword evidence="9" id="KW-0413">Isomerase</keyword>
<evidence type="ECO:0000256" key="5">
    <source>
        <dbReference type="ARBA" id="ARBA00012730"/>
    </source>
</evidence>
<dbReference type="InterPro" id="IPR036900">
    <property type="entry name" value="A-D-PHexomutase_C_sf"/>
</dbReference>
<dbReference type="GO" id="GO:0046872">
    <property type="term" value="F:metal ion binding"/>
    <property type="evidence" value="ECO:0007669"/>
    <property type="project" value="UniProtKB-KW"/>
</dbReference>
<feature type="domain" description="Alpha-D-phosphohexomutase alpha/beta/alpha" evidence="15">
    <location>
        <begin position="600"/>
        <end position="707"/>
    </location>
</feature>
<dbReference type="Pfam" id="PF02878">
    <property type="entry name" value="PGM_PMM_I"/>
    <property type="match status" value="1"/>
</dbReference>
<dbReference type="InterPro" id="IPR005845">
    <property type="entry name" value="A-D-PHexomutase_a/b/a-II"/>
</dbReference>
<keyword evidence="11" id="KW-0812">Transmembrane</keyword>
<evidence type="ECO:0000313" key="17">
    <source>
        <dbReference type="Proteomes" id="UP000610558"/>
    </source>
</evidence>
<feature type="region of interest" description="Disordered" evidence="10">
    <location>
        <begin position="280"/>
        <end position="330"/>
    </location>
</feature>
<comment type="similarity">
    <text evidence="4">Belongs to the phosphohexose mutase family.</text>
</comment>
<dbReference type="Gene3D" id="3.30.310.50">
    <property type="entry name" value="Alpha-D-phosphohexomutase, C-terminal domain"/>
    <property type="match status" value="1"/>
</dbReference>
<dbReference type="AlphaFoldDB" id="A0A927C043"/>
<evidence type="ECO:0000256" key="11">
    <source>
        <dbReference type="SAM" id="Phobius"/>
    </source>
</evidence>
<dbReference type="Pfam" id="PF00408">
    <property type="entry name" value="PGM_PMM_IV"/>
    <property type="match status" value="1"/>
</dbReference>
<dbReference type="PRINTS" id="PR00509">
    <property type="entry name" value="PGMPMM"/>
</dbReference>
<dbReference type="PANTHER" id="PTHR43771">
    <property type="entry name" value="PHOSPHOMANNOMUTASE"/>
    <property type="match status" value="1"/>
</dbReference>
<comment type="catalytic activity">
    <reaction evidence="1">
        <text>alpha-D-mannose 1-phosphate = D-mannose 6-phosphate</text>
        <dbReference type="Rhea" id="RHEA:11140"/>
        <dbReference type="ChEBI" id="CHEBI:58409"/>
        <dbReference type="ChEBI" id="CHEBI:58735"/>
        <dbReference type="EC" id="5.4.2.8"/>
    </reaction>
</comment>
<dbReference type="Pfam" id="PF02879">
    <property type="entry name" value="PGM_PMM_II"/>
    <property type="match status" value="1"/>
</dbReference>
<keyword evidence="7" id="KW-0479">Metal-binding</keyword>
<keyword evidence="6" id="KW-0597">Phosphoprotein</keyword>
<protein>
    <recommendedName>
        <fullName evidence="5">phosphomannomutase</fullName>
        <ecNumber evidence="5">5.4.2.8</ecNumber>
    </recommendedName>
</protein>
<evidence type="ECO:0000256" key="1">
    <source>
        <dbReference type="ARBA" id="ARBA00000586"/>
    </source>
</evidence>
<dbReference type="RefSeq" id="WP_190761679.1">
    <property type="nucleotide sequence ID" value="NZ_JACXLD010000001.1"/>
</dbReference>
<comment type="pathway">
    <text evidence="3">Nucleotide-sugar biosynthesis; GDP-alpha-D-mannose biosynthesis; alpha-D-mannose 1-phosphate from D-fructose 6-phosphate: step 2/2.</text>
</comment>
<proteinExistence type="inferred from homology"/>
<dbReference type="InterPro" id="IPR005844">
    <property type="entry name" value="A-D-PHexomutase_a/b/a-I"/>
</dbReference>
<evidence type="ECO:0000256" key="8">
    <source>
        <dbReference type="ARBA" id="ARBA00022842"/>
    </source>
</evidence>
<keyword evidence="17" id="KW-1185">Reference proteome</keyword>
<dbReference type="Proteomes" id="UP000610558">
    <property type="component" value="Unassembled WGS sequence"/>
</dbReference>
<keyword evidence="8" id="KW-0460">Magnesium</keyword>
<evidence type="ECO:0000256" key="7">
    <source>
        <dbReference type="ARBA" id="ARBA00022723"/>
    </source>
</evidence>
<evidence type="ECO:0000256" key="9">
    <source>
        <dbReference type="ARBA" id="ARBA00023235"/>
    </source>
</evidence>
<reference evidence="16" key="1">
    <citation type="submission" date="2020-09" db="EMBL/GenBank/DDBJ databases">
        <authorList>
            <person name="Yoon J.-W."/>
        </authorList>
    </citation>
    <scope>NUCLEOTIDE SEQUENCE</scope>
    <source>
        <strain evidence="16">KMU-158</strain>
    </source>
</reference>
<dbReference type="SUPFAM" id="SSF53738">
    <property type="entry name" value="Phosphoglucomutase, first 3 domains"/>
    <property type="match status" value="3"/>
</dbReference>
<evidence type="ECO:0000256" key="2">
    <source>
        <dbReference type="ARBA" id="ARBA00001946"/>
    </source>
</evidence>
<accession>A0A927C043</accession>
<name>A0A927C043_9GAMM</name>
<feature type="domain" description="Alpha-D-phosphohexomutase alpha/beta/alpha" evidence="13">
    <location>
        <begin position="352"/>
        <end position="462"/>
    </location>
</feature>
<feature type="domain" description="Alpha-D-phosphohexomutase C-terminal" evidence="12">
    <location>
        <begin position="715"/>
        <end position="788"/>
    </location>
</feature>
<feature type="transmembrane region" description="Helical" evidence="11">
    <location>
        <begin position="20"/>
        <end position="37"/>
    </location>
</feature>
<evidence type="ECO:0000259" key="13">
    <source>
        <dbReference type="Pfam" id="PF02878"/>
    </source>
</evidence>
<comment type="caution">
    <text evidence="16">The sequence shown here is derived from an EMBL/GenBank/DDBJ whole genome shotgun (WGS) entry which is preliminary data.</text>
</comment>
<keyword evidence="11" id="KW-0472">Membrane</keyword>
<sequence length="802" mass="87334">MVKIKPTKKIHIGTAQRDILLSAIVSIGLVLAGLYWVKEIEQPRAFDNQIIAITSNIAEHQSRVISTAISTLSARSTSLASSPLFDQAANAGNGESLEKLLKLSFPEAVDAQILRLGKLGIADEDTDTQRLRNNIEVDMLRKALESQALVIEGYQQNQQWLLSFTQPVNDKAALFISFPASYFSDMITILAGSSAHNELIQTYKSRTETILSTGSTRYSNYSQTRPLSIPGWSIVVYPTELEVEKYKADDTLLWLFSLVCIALLACSHSIFFLRSLDQPKPTKKPTAPEETAPIQTVTSTENVPNTENATSTPAATSSHPDYAPPPHPEVEIGYANAGAKHLAAKALPPAECFRAYDIRGDADTQLTDENCYLIARAIASEAIAMGQRKILLGRDGRLSSPRIRDVVLNGFLESGLDVIDIGLVATPMLHFASKELNIGNVVMITGSHNPAKDNGLKIGLDFQALSDGDIQGLYQRIIDRDFAEGQGKLELETIEQRYIDRICGDVVIAQTLKVVIDASNGATSNIAAPLFEELGCDVIPINCEIDGRFPNHPPDPTIEANLQQLREAVLREGADIGIAFDGDGDRLAVVSGKGECPRADRLLMILAEDVVSRNPGCEILFDIKSTRSLPEMILALGGKPTMWKCGHSFMKRKLAETGALLGGEYSGHIFFNERWYGFDDGMYTAARLLESLSLAGRTLDDALAAHPARPSTPEIIIPVEESRKFAIVDAFAKQQHFSEAEVIDIDGVRLETRSGWALLRASNTGPALSLRFEADSDAALDALRSSVKEVLARIDPAAADSL</sequence>
<feature type="compositionally biased region" description="Low complexity" evidence="10">
    <location>
        <begin position="284"/>
        <end position="293"/>
    </location>
</feature>
<dbReference type="PANTHER" id="PTHR43771:SF2">
    <property type="entry name" value="PHOSPHOMANNOMUTASE_PHOSPHOGLUCOMUTASE"/>
    <property type="match status" value="1"/>
</dbReference>
<keyword evidence="11" id="KW-1133">Transmembrane helix</keyword>
<evidence type="ECO:0000259" key="15">
    <source>
        <dbReference type="Pfam" id="PF02880"/>
    </source>
</evidence>
<evidence type="ECO:0000313" key="16">
    <source>
        <dbReference type="EMBL" id="MBD2857427.1"/>
    </source>
</evidence>
<organism evidence="16 17">
    <name type="scientific">Spongiibacter pelagi</name>
    <dbReference type="NCBI Taxonomy" id="2760804"/>
    <lineage>
        <taxon>Bacteria</taxon>
        <taxon>Pseudomonadati</taxon>
        <taxon>Pseudomonadota</taxon>
        <taxon>Gammaproteobacteria</taxon>
        <taxon>Cellvibrionales</taxon>
        <taxon>Spongiibacteraceae</taxon>
        <taxon>Spongiibacter</taxon>
    </lineage>
</organism>